<gene>
    <name evidence="3" type="ORF">ACFPT7_10355</name>
</gene>
<accession>A0ABW1EEI8</accession>
<feature type="transmembrane region" description="Helical" evidence="2">
    <location>
        <begin position="43"/>
        <end position="63"/>
    </location>
</feature>
<keyword evidence="2" id="KW-0472">Membrane</keyword>
<keyword evidence="2" id="KW-1133">Transmembrane helix</keyword>
<evidence type="ECO:0000256" key="2">
    <source>
        <dbReference type="SAM" id="Phobius"/>
    </source>
</evidence>
<reference evidence="4" key="1">
    <citation type="journal article" date="2019" name="Int. J. Syst. Evol. Microbiol.">
        <title>The Global Catalogue of Microorganisms (GCM) 10K type strain sequencing project: providing services to taxonomists for standard genome sequencing and annotation.</title>
        <authorList>
            <consortium name="The Broad Institute Genomics Platform"/>
            <consortium name="The Broad Institute Genome Sequencing Center for Infectious Disease"/>
            <person name="Wu L."/>
            <person name="Ma J."/>
        </authorList>
    </citation>
    <scope>NUCLEOTIDE SEQUENCE [LARGE SCALE GENOMIC DNA]</scope>
    <source>
        <strain evidence="4">JCM 4087</strain>
    </source>
</reference>
<protein>
    <submittedName>
        <fullName evidence="3">DUF2393 domain-containing protein</fullName>
    </submittedName>
</protein>
<evidence type="ECO:0000313" key="4">
    <source>
        <dbReference type="Proteomes" id="UP001596091"/>
    </source>
</evidence>
<dbReference type="RefSeq" id="WP_263336430.1">
    <property type="nucleotide sequence ID" value="NZ_JAGSYH010000003.1"/>
</dbReference>
<dbReference type="Pfam" id="PF09624">
    <property type="entry name" value="DUF2393"/>
    <property type="match status" value="1"/>
</dbReference>
<sequence>MEQNAASGASVNPKGNAAESAQTAGASPSLSLTENTPRPERNWLPIVIASLAVLAIIAVMFVLGKSHNHTQDLSNLPATPDAYATNLRVSNVTMSESSNLAGGKITYLDGHIANLGDKTVSEAVVQITFLDYANKVAQSQRLPLTIVRMREPYIDTAPLSSSPLKPGAQADFRLNFDSVSPDWAGNTPEIQVLHVVTQ</sequence>
<evidence type="ECO:0000313" key="3">
    <source>
        <dbReference type="EMBL" id="MFC5862691.1"/>
    </source>
</evidence>
<feature type="region of interest" description="Disordered" evidence="1">
    <location>
        <begin position="1"/>
        <end position="36"/>
    </location>
</feature>
<keyword evidence="2" id="KW-0812">Transmembrane</keyword>
<proteinExistence type="predicted"/>
<organism evidence="3 4">
    <name type="scientific">Acidicapsa dinghuensis</name>
    <dbReference type="NCBI Taxonomy" id="2218256"/>
    <lineage>
        <taxon>Bacteria</taxon>
        <taxon>Pseudomonadati</taxon>
        <taxon>Acidobacteriota</taxon>
        <taxon>Terriglobia</taxon>
        <taxon>Terriglobales</taxon>
        <taxon>Acidobacteriaceae</taxon>
        <taxon>Acidicapsa</taxon>
    </lineage>
</organism>
<dbReference type="Proteomes" id="UP001596091">
    <property type="component" value="Unassembled WGS sequence"/>
</dbReference>
<feature type="compositionally biased region" description="Polar residues" evidence="1">
    <location>
        <begin position="19"/>
        <end position="36"/>
    </location>
</feature>
<feature type="compositionally biased region" description="Polar residues" evidence="1">
    <location>
        <begin position="1"/>
        <end position="10"/>
    </location>
</feature>
<dbReference type="InterPro" id="IPR013417">
    <property type="entry name" value="CHP02588"/>
</dbReference>
<dbReference type="EMBL" id="JBHSPH010000002">
    <property type="protein sequence ID" value="MFC5862691.1"/>
    <property type="molecule type" value="Genomic_DNA"/>
</dbReference>
<comment type="caution">
    <text evidence="3">The sequence shown here is derived from an EMBL/GenBank/DDBJ whole genome shotgun (WGS) entry which is preliminary data.</text>
</comment>
<name>A0ABW1EEI8_9BACT</name>
<evidence type="ECO:0000256" key="1">
    <source>
        <dbReference type="SAM" id="MobiDB-lite"/>
    </source>
</evidence>
<keyword evidence="4" id="KW-1185">Reference proteome</keyword>